<name>A0A9P5ZTJ8_PLEER</name>
<accession>A0A9P5ZTJ8</accession>
<gene>
    <name evidence="1" type="ORF">BDN71DRAFT_1431881</name>
</gene>
<protein>
    <submittedName>
        <fullName evidence="1">Uncharacterized protein</fullName>
    </submittedName>
</protein>
<sequence length="256" mass="28303">MAIDKYNIEIPIVTIIFTSKQNAKAAHASYDKAILKDVLAHWNAGMGVHNSEAIQIGLGTTDNDKSCIPKGPACQEVRDHFGQFLMDQLKNIISHSEAKAAYNSEMKHFDDLGKCGSSGLDKKISQAASDDEAMDLDSLSEVFQAVLNLDVTEAHLIMSPNEEAIAWQELLTAEDQYLEAICNFAGWSVDEALLQQMSHRLSPHLRVCLALPPDEPAKPEIHNNEGNSSSSSVMTLSVLFLLLAQRKEHRKKSYRV</sequence>
<dbReference type="EMBL" id="MU154575">
    <property type="protein sequence ID" value="KAF9494247.1"/>
    <property type="molecule type" value="Genomic_DNA"/>
</dbReference>
<dbReference type="AlphaFoldDB" id="A0A9P5ZTJ8"/>
<evidence type="ECO:0000313" key="2">
    <source>
        <dbReference type="Proteomes" id="UP000807025"/>
    </source>
</evidence>
<organism evidence="1 2">
    <name type="scientific">Pleurotus eryngii</name>
    <name type="common">Boletus of the steppes</name>
    <dbReference type="NCBI Taxonomy" id="5323"/>
    <lineage>
        <taxon>Eukaryota</taxon>
        <taxon>Fungi</taxon>
        <taxon>Dikarya</taxon>
        <taxon>Basidiomycota</taxon>
        <taxon>Agaricomycotina</taxon>
        <taxon>Agaricomycetes</taxon>
        <taxon>Agaricomycetidae</taxon>
        <taxon>Agaricales</taxon>
        <taxon>Pleurotineae</taxon>
        <taxon>Pleurotaceae</taxon>
        <taxon>Pleurotus</taxon>
    </lineage>
</organism>
<comment type="caution">
    <text evidence="1">The sequence shown here is derived from an EMBL/GenBank/DDBJ whole genome shotgun (WGS) entry which is preliminary data.</text>
</comment>
<reference evidence="1" key="1">
    <citation type="submission" date="2020-11" db="EMBL/GenBank/DDBJ databases">
        <authorList>
            <consortium name="DOE Joint Genome Institute"/>
            <person name="Ahrendt S."/>
            <person name="Riley R."/>
            <person name="Andreopoulos W."/>
            <person name="Labutti K."/>
            <person name="Pangilinan J."/>
            <person name="Ruiz-Duenas F.J."/>
            <person name="Barrasa J.M."/>
            <person name="Sanchez-Garcia M."/>
            <person name="Camarero S."/>
            <person name="Miyauchi S."/>
            <person name="Serrano A."/>
            <person name="Linde D."/>
            <person name="Babiker R."/>
            <person name="Drula E."/>
            <person name="Ayuso-Fernandez I."/>
            <person name="Pacheco R."/>
            <person name="Padilla G."/>
            <person name="Ferreira P."/>
            <person name="Barriuso J."/>
            <person name="Kellner H."/>
            <person name="Castanera R."/>
            <person name="Alfaro M."/>
            <person name="Ramirez L."/>
            <person name="Pisabarro A.G."/>
            <person name="Kuo A."/>
            <person name="Tritt A."/>
            <person name="Lipzen A."/>
            <person name="He G."/>
            <person name="Yan M."/>
            <person name="Ng V."/>
            <person name="Cullen D."/>
            <person name="Martin F."/>
            <person name="Rosso M.-N."/>
            <person name="Henrissat B."/>
            <person name="Hibbett D."/>
            <person name="Martinez A.T."/>
            <person name="Grigoriev I.V."/>
        </authorList>
    </citation>
    <scope>NUCLEOTIDE SEQUENCE</scope>
    <source>
        <strain evidence="1">ATCC 90797</strain>
    </source>
</reference>
<proteinExistence type="predicted"/>
<dbReference type="Proteomes" id="UP000807025">
    <property type="component" value="Unassembled WGS sequence"/>
</dbReference>
<evidence type="ECO:0000313" key="1">
    <source>
        <dbReference type="EMBL" id="KAF9494247.1"/>
    </source>
</evidence>
<keyword evidence="2" id="KW-1185">Reference proteome</keyword>
<dbReference type="OrthoDB" id="2422225at2759"/>